<name>A0AAV7K3Y4_9METZ</name>
<evidence type="ECO:0000259" key="4">
    <source>
        <dbReference type="Pfam" id="PF04500"/>
    </source>
</evidence>
<accession>A0AAV7K3Y4</accession>
<organism evidence="6 7">
    <name type="scientific">Oopsacas minuta</name>
    <dbReference type="NCBI Taxonomy" id="111878"/>
    <lineage>
        <taxon>Eukaryota</taxon>
        <taxon>Metazoa</taxon>
        <taxon>Porifera</taxon>
        <taxon>Hexactinellida</taxon>
        <taxon>Hexasterophora</taxon>
        <taxon>Lyssacinosida</taxon>
        <taxon>Leucopsacidae</taxon>
        <taxon>Oopsacas</taxon>
    </lineage>
</organism>
<dbReference type="AlphaFoldDB" id="A0AAV7K3Y4"/>
<sequence length="480" mass="54453">MDPDQPSFRLITTSKGGQKMIEGGYIYLMHRRVGEITHWQCEQRGECKARVHTKGMEIVKRTNEHLHAPDVQATACCEIKAGIKRKARDTQDSSHHIIGEGMLTASEGTAAKLPKLDSLKRTIQRQRASVLSAPVQPTALSELVLPAEYQRTAKGEQFLLYDSGEDDAHRFLIFGTQRNLGMLQQSKIWLADGTFKTAPPLFAQVYVVHGLRGGDDPMKTGHLLPSLFVLLPNKTEDTYRRMWEQIRLLCPLAQPEQMLLDFEKGAINSFEHVWPNTVVKCCFFHLTQNIWRHVQSVGLQSDYTHDEELAMCIRKIPALAFARPADVPDLFEQVSMDLPLTSEIGELVDYFERTYIGRTLATGHHVAATFPIGLWNYHFSTPFGLPRTTNAVEAWHRSFNATVGCHHPTIWKFLLALKREQGLVEVRQTNYLAGKPPTKRRRSQQSEQALRTLVGEYYSPNRTKMEFLQGVAHHFSLGAD</sequence>
<dbReference type="Pfam" id="PF04500">
    <property type="entry name" value="FLYWCH"/>
    <property type="match status" value="1"/>
</dbReference>
<gene>
    <name evidence="6" type="ORF">LOD99_1942</name>
</gene>
<dbReference type="Proteomes" id="UP001165289">
    <property type="component" value="Unassembled WGS sequence"/>
</dbReference>
<evidence type="ECO:0000256" key="3">
    <source>
        <dbReference type="ARBA" id="ARBA00022833"/>
    </source>
</evidence>
<evidence type="ECO:0000259" key="5">
    <source>
        <dbReference type="Pfam" id="PF10551"/>
    </source>
</evidence>
<evidence type="ECO:0000313" key="6">
    <source>
        <dbReference type="EMBL" id="KAI6655800.1"/>
    </source>
</evidence>
<keyword evidence="1" id="KW-0479">Metal-binding</keyword>
<reference evidence="6 7" key="1">
    <citation type="journal article" date="2023" name="BMC Biol.">
        <title>The compact genome of the sponge Oopsacas minuta (Hexactinellida) is lacking key metazoan core genes.</title>
        <authorList>
            <person name="Santini S."/>
            <person name="Schenkelaars Q."/>
            <person name="Jourda C."/>
            <person name="Duchesne M."/>
            <person name="Belahbib H."/>
            <person name="Rocher C."/>
            <person name="Selva M."/>
            <person name="Riesgo A."/>
            <person name="Vervoort M."/>
            <person name="Leys S.P."/>
            <person name="Kodjabachian L."/>
            <person name="Le Bivic A."/>
            <person name="Borchiellini C."/>
            <person name="Claverie J.M."/>
            <person name="Renard E."/>
        </authorList>
    </citation>
    <scope>NUCLEOTIDE SEQUENCE [LARGE SCALE GENOMIC DNA]</scope>
    <source>
        <strain evidence="6">SPO-2</strain>
    </source>
</reference>
<evidence type="ECO:0000256" key="1">
    <source>
        <dbReference type="ARBA" id="ARBA00022723"/>
    </source>
</evidence>
<dbReference type="Pfam" id="PF10551">
    <property type="entry name" value="MULE"/>
    <property type="match status" value="1"/>
</dbReference>
<keyword evidence="3" id="KW-0862">Zinc</keyword>
<dbReference type="EMBL" id="JAKMXF010000177">
    <property type="protein sequence ID" value="KAI6655800.1"/>
    <property type="molecule type" value="Genomic_DNA"/>
</dbReference>
<proteinExistence type="predicted"/>
<feature type="domain" description="FLYWCH-type" evidence="4">
    <location>
        <begin position="11"/>
        <end position="67"/>
    </location>
</feature>
<comment type="caution">
    <text evidence="6">The sequence shown here is derived from an EMBL/GenBank/DDBJ whole genome shotgun (WGS) entry which is preliminary data.</text>
</comment>
<dbReference type="PANTHER" id="PTHR47160">
    <property type="entry name" value="PUTATIVE-RELATED"/>
    <property type="match status" value="1"/>
</dbReference>
<evidence type="ECO:0008006" key="8">
    <source>
        <dbReference type="Google" id="ProtNLM"/>
    </source>
</evidence>
<dbReference type="Gene3D" id="2.20.25.240">
    <property type="match status" value="1"/>
</dbReference>
<keyword evidence="7" id="KW-1185">Reference proteome</keyword>
<evidence type="ECO:0000256" key="2">
    <source>
        <dbReference type="ARBA" id="ARBA00022771"/>
    </source>
</evidence>
<feature type="domain" description="MULE transposase" evidence="5">
    <location>
        <begin position="189"/>
        <end position="289"/>
    </location>
</feature>
<protein>
    <recommendedName>
        <fullName evidence="8">MULE transposase domain-containing protein</fullName>
    </recommendedName>
</protein>
<keyword evidence="2" id="KW-0863">Zinc-finger</keyword>
<dbReference type="InterPro" id="IPR007588">
    <property type="entry name" value="Znf_FLYWCH"/>
</dbReference>
<evidence type="ECO:0000313" key="7">
    <source>
        <dbReference type="Proteomes" id="UP001165289"/>
    </source>
</evidence>
<dbReference type="InterPro" id="IPR018289">
    <property type="entry name" value="MULE_transposase_dom"/>
</dbReference>
<dbReference type="GO" id="GO:0008270">
    <property type="term" value="F:zinc ion binding"/>
    <property type="evidence" value="ECO:0007669"/>
    <property type="project" value="UniProtKB-KW"/>
</dbReference>
<dbReference type="PANTHER" id="PTHR47160:SF10">
    <property type="entry name" value="MULE TRANSPOSASE DOMAIN-CONTAINING PROTEIN"/>
    <property type="match status" value="1"/>
</dbReference>